<accession>A0A5M8RYA5</accession>
<name>A0A5M8RYA5_9BACI</name>
<dbReference type="Proteomes" id="UP000324326">
    <property type="component" value="Unassembled WGS sequence"/>
</dbReference>
<dbReference type="STRING" id="1925020.BTA30_15625"/>
<evidence type="ECO:0000313" key="1">
    <source>
        <dbReference type="EMBL" id="KAA6453625.1"/>
    </source>
</evidence>
<dbReference type="AlphaFoldDB" id="A0A5M8RYA5"/>
<gene>
    <name evidence="1" type="ORF">DX927_03280</name>
</gene>
<evidence type="ECO:0000313" key="2">
    <source>
        <dbReference type="Proteomes" id="UP000324326"/>
    </source>
</evidence>
<reference evidence="1 2" key="1">
    <citation type="submission" date="2018-08" db="EMBL/GenBank/DDBJ databases">
        <title>Bacillus phenotypic plasticity.</title>
        <authorList>
            <person name="Hurtado E."/>
        </authorList>
    </citation>
    <scope>NUCLEOTIDE SEQUENCE [LARGE SCALE GENOMIC DNA]</scope>
    <source>
        <strain evidence="1 2">427</strain>
    </source>
</reference>
<proteinExistence type="predicted"/>
<dbReference type="EMBL" id="QSND01000001">
    <property type="protein sequence ID" value="KAA6453625.1"/>
    <property type="molecule type" value="Genomic_DNA"/>
</dbReference>
<protein>
    <submittedName>
        <fullName evidence="1">Uncharacterized protein</fullName>
    </submittedName>
</protein>
<comment type="caution">
    <text evidence="1">The sequence shown here is derived from an EMBL/GenBank/DDBJ whole genome shotgun (WGS) entry which is preliminary data.</text>
</comment>
<organism evidence="1 2">
    <name type="scientific">Bacillus swezeyi</name>
    <dbReference type="NCBI Taxonomy" id="1925020"/>
    <lineage>
        <taxon>Bacteria</taxon>
        <taxon>Bacillati</taxon>
        <taxon>Bacillota</taxon>
        <taxon>Bacilli</taxon>
        <taxon>Bacillales</taxon>
        <taxon>Bacillaceae</taxon>
        <taxon>Bacillus</taxon>
    </lineage>
</organism>
<sequence>MQAQAQELPKAANHSVQASVQGIFAPQAVVINRPMRVGQEDQYVGITNVSYSGSAITVRITSDRVYVKAVRPGKATFSYLNTLGELIINNITVTR</sequence>